<comment type="caution">
    <text evidence="3">The sequence shown here is derived from an EMBL/GenBank/DDBJ whole genome shotgun (WGS) entry which is preliminary data.</text>
</comment>
<evidence type="ECO:0008006" key="7">
    <source>
        <dbReference type="Google" id="ProtNLM"/>
    </source>
</evidence>
<evidence type="ECO:0000313" key="5">
    <source>
        <dbReference type="Proteomes" id="UP000292627"/>
    </source>
</evidence>
<dbReference type="Proteomes" id="UP000292627">
    <property type="component" value="Unassembled WGS sequence"/>
</dbReference>
<organism evidence="3 5">
    <name type="scientific">Pseudoxanthomonas winnipegensis</name>
    <dbReference type="NCBI Taxonomy" id="2480810"/>
    <lineage>
        <taxon>Bacteria</taxon>
        <taxon>Pseudomonadati</taxon>
        <taxon>Pseudomonadota</taxon>
        <taxon>Gammaproteobacteria</taxon>
        <taxon>Lysobacterales</taxon>
        <taxon>Lysobacteraceae</taxon>
        <taxon>Pseudoxanthomonas</taxon>
    </lineage>
</organism>
<feature type="chain" id="PRO_5036125225" description="Lipoprotein" evidence="2">
    <location>
        <begin position="23"/>
        <end position="141"/>
    </location>
</feature>
<dbReference type="EMBL" id="SHMC01000004">
    <property type="protein sequence ID" value="TAA24473.1"/>
    <property type="molecule type" value="Genomic_DNA"/>
</dbReference>
<dbReference type="AlphaFoldDB" id="A0A4V2HCX2"/>
<evidence type="ECO:0000313" key="6">
    <source>
        <dbReference type="Proteomes" id="UP000294164"/>
    </source>
</evidence>
<feature type="region of interest" description="Disordered" evidence="1">
    <location>
        <begin position="27"/>
        <end position="58"/>
    </location>
</feature>
<feature type="signal peptide" evidence="2">
    <location>
        <begin position="1"/>
        <end position="22"/>
    </location>
</feature>
<dbReference type="RefSeq" id="WP_014646128.1">
    <property type="nucleotide sequence ID" value="NZ_SHMC01000004.1"/>
</dbReference>
<name>A0A4V2HCX2_9GAMM</name>
<dbReference type="PROSITE" id="PS51257">
    <property type="entry name" value="PROKAR_LIPOPROTEIN"/>
    <property type="match status" value="1"/>
</dbReference>
<proteinExistence type="predicted"/>
<accession>A0A4Q8M7D2</accession>
<evidence type="ECO:0000313" key="3">
    <source>
        <dbReference type="EMBL" id="TAA24473.1"/>
    </source>
</evidence>
<accession>A0A4V2HCX2</accession>
<protein>
    <recommendedName>
        <fullName evidence="7">Lipoprotein</fullName>
    </recommendedName>
</protein>
<evidence type="ECO:0000256" key="1">
    <source>
        <dbReference type="SAM" id="MobiDB-lite"/>
    </source>
</evidence>
<feature type="region of interest" description="Disordered" evidence="1">
    <location>
        <begin position="112"/>
        <end position="141"/>
    </location>
</feature>
<evidence type="ECO:0000313" key="4">
    <source>
        <dbReference type="EMBL" id="TAA44649.1"/>
    </source>
</evidence>
<dbReference type="EMBL" id="SHMG01000003">
    <property type="protein sequence ID" value="TAA44649.1"/>
    <property type="molecule type" value="Genomic_DNA"/>
</dbReference>
<dbReference type="Proteomes" id="UP000294164">
    <property type="component" value="Unassembled WGS sequence"/>
</dbReference>
<gene>
    <name evidence="4" type="ORF">EA655_06890</name>
    <name evidence="3" type="ORF">EA660_12150</name>
</gene>
<evidence type="ECO:0000256" key="2">
    <source>
        <dbReference type="SAM" id="SignalP"/>
    </source>
</evidence>
<keyword evidence="2" id="KW-0732">Signal</keyword>
<reference evidence="5 6" key="1">
    <citation type="submission" date="2019-02" db="EMBL/GenBank/DDBJ databases">
        <title>WGS of Pseudoxanthomonas species novum from clinical isolates.</title>
        <authorList>
            <person name="Bernier A.-M."/>
            <person name="Bernard K."/>
            <person name="Vachon A."/>
        </authorList>
    </citation>
    <scope>NUCLEOTIDE SEQUENCE [LARGE SCALE GENOMIC DNA]</scope>
    <source>
        <strain evidence="4 6">NML130969</strain>
        <strain evidence="3 5">NML171200</strain>
    </source>
</reference>
<sequence length="141" mass="15839">MHTAIRWIAPMLLSTLAVTGCAAAQHRDWDNNPPGPAGGPGTNWENPPGWRGGPGASPNQRFYRRDGVRYEFKLVSGGYYYSPRWGYWHPRYGLWNQGRRCWMDIDNNPPGPAGGRGTNWENPPGWRGGPGASPDRFDRCR</sequence>
<dbReference type="OrthoDB" id="7193386at2"/>